<name>A0A8J2MW23_9BILA</name>
<sequence length="84" mass="9302">MSKAPELRSNSENPSSQSAFRDGFEKGHSEKLILALYLLGNSENVPHAVQQSSLHRMYPCLCYLSSLDNILIFGMAIIKSSLTD</sequence>
<feature type="compositionally biased region" description="Polar residues" evidence="1">
    <location>
        <begin position="8"/>
        <end position="19"/>
    </location>
</feature>
<proteinExistence type="predicted"/>
<feature type="region of interest" description="Disordered" evidence="1">
    <location>
        <begin position="1"/>
        <end position="24"/>
    </location>
</feature>
<accession>A0A8J2MW23</accession>
<protein>
    <submittedName>
        <fullName evidence="2">Uncharacterized protein</fullName>
    </submittedName>
</protein>
<evidence type="ECO:0000256" key="1">
    <source>
        <dbReference type="SAM" id="MobiDB-lite"/>
    </source>
</evidence>
<dbReference type="EMBL" id="CAKAEH010002092">
    <property type="protein sequence ID" value="CAG9541131.1"/>
    <property type="molecule type" value="Genomic_DNA"/>
</dbReference>
<organism evidence="2 3">
    <name type="scientific">Cercopithifilaria johnstoni</name>
    <dbReference type="NCBI Taxonomy" id="2874296"/>
    <lineage>
        <taxon>Eukaryota</taxon>
        <taxon>Metazoa</taxon>
        <taxon>Ecdysozoa</taxon>
        <taxon>Nematoda</taxon>
        <taxon>Chromadorea</taxon>
        <taxon>Rhabditida</taxon>
        <taxon>Spirurina</taxon>
        <taxon>Spiruromorpha</taxon>
        <taxon>Filarioidea</taxon>
        <taxon>Onchocercidae</taxon>
        <taxon>Cercopithifilaria</taxon>
    </lineage>
</organism>
<evidence type="ECO:0000313" key="3">
    <source>
        <dbReference type="Proteomes" id="UP000746747"/>
    </source>
</evidence>
<evidence type="ECO:0000313" key="2">
    <source>
        <dbReference type="EMBL" id="CAG9541131.1"/>
    </source>
</evidence>
<comment type="caution">
    <text evidence="2">The sequence shown here is derived from an EMBL/GenBank/DDBJ whole genome shotgun (WGS) entry which is preliminary data.</text>
</comment>
<reference evidence="2" key="1">
    <citation type="submission" date="2021-09" db="EMBL/GenBank/DDBJ databases">
        <authorList>
            <consortium name="Pathogen Informatics"/>
        </authorList>
    </citation>
    <scope>NUCLEOTIDE SEQUENCE</scope>
</reference>
<gene>
    <name evidence="2" type="ORF">CJOHNSTONI_LOCUS10582</name>
</gene>
<dbReference type="Proteomes" id="UP000746747">
    <property type="component" value="Unassembled WGS sequence"/>
</dbReference>
<dbReference type="AlphaFoldDB" id="A0A8J2MW23"/>
<keyword evidence="3" id="KW-1185">Reference proteome</keyword>